<dbReference type="NCBIfam" id="TIGR02302">
    <property type="entry name" value="aProt_lowcomp"/>
    <property type="match status" value="1"/>
</dbReference>
<dbReference type="AlphaFoldDB" id="A0A7S9QDJ1"/>
<feature type="compositionally biased region" description="Basic and acidic residues" evidence="2">
    <location>
        <begin position="824"/>
        <end position="839"/>
    </location>
</feature>
<dbReference type="KEGG" id="poz:I0K15_04655"/>
<keyword evidence="1" id="KW-0175">Coiled coil</keyword>
<name>A0A7S9QDJ1_9RHOB</name>
<feature type="transmembrane region" description="Helical" evidence="3">
    <location>
        <begin position="152"/>
        <end position="169"/>
    </location>
</feature>
<reference evidence="4 5" key="1">
    <citation type="submission" date="2020-11" db="EMBL/GenBank/DDBJ databases">
        <title>Description of Pontivivens ytuae sp. nov. isolated from deep sea sediment of Mariana Trench.</title>
        <authorList>
            <person name="Wang Z."/>
            <person name="Sun Q.-L."/>
            <person name="Xu X.-D."/>
            <person name="Tang Y.-Z."/>
            <person name="Zhang J."/>
        </authorList>
    </citation>
    <scope>NUCLEOTIDE SEQUENCE [LARGE SCALE GENOMIC DNA]</scope>
    <source>
        <strain evidence="4 5">MT2928</strain>
    </source>
</reference>
<sequence length="850" mass="92760">MQDNHTDTDSIRRQIARRISRTRLVIASERAARVFWPVWTFLLAVVAFVGFGGANLVNSWAPWPAILVVLIAGGLFGLGAARFRWPDRNDAALRLDLEGEGRPLATLDDRPAEEPTSAQRAVWEAHRRRAFERASEREVPPADLRVARQDPLALRLLAATACVAALLFVRGGDADPGALIGGGPAVAAGPAFEAWATPPGYTGAPTLYLTERAGEAAAIALPAGTEIVMRAYGDDFTLEETLSAAGNTPLTSLAPGLADASFTVEQGGRMSLRRGRSELASWTFTVDGDLSPTIRFDGEIARAQAGATEVPFAATDDYEVARAEMTVTLDLDAVDRRYGLAAEPMAREPLVVDLPLPARVVGQELTEIMVQDFSTHPFAAMPVQVHLTVYDGAEQSGRSETRELELPRRSFFDPLARAIVEQRRDLLWAPEENARRVSQVLRAVSYRPEELEVPSGAFLQLRTAIRALDAARDEGTVLDRTDEIAEQLWATALSIEDGRLADAAAALRRAQERLSQALEEGASDEEIAELMQELREAMQDYMRQMAEALQDNPEAQQRAEQSMENGMTMSQQDLQDLLDRIQELSEQGDRDEAQRLLDQLAQMMENMTMALNGQGQGEGQPGGPGEGGTPQEGVQDLLRQQQELADRSFEELQRQFREGMGQGQGQQGQQGQQQGTPSQPEGGPGGQGQGQQGLQGLAETQEALRRLLDELGEGLPGNGSRDALDEAEREMADSRDALQREDGRGALDSQAEAMESLRETLRQLDQETEANPSPNQGDVAAESGENGDARDPLGRPTANGRALDGEGEMVPDVGPLGSVQDLMDEIRRRSAEQDRPAEEREYLRRLLDRF</sequence>
<accession>A0A7S9QDJ1</accession>
<keyword evidence="3" id="KW-0472">Membrane</keyword>
<dbReference type="InterPro" id="IPR012683">
    <property type="entry name" value="CHP02302_TM"/>
</dbReference>
<proteinExistence type="predicted"/>
<keyword evidence="5" id="KW-1185">Reference proteome</keyword>
<feature type="compositionally biased region" description="Basic and acidic residues" evidence="2">
    <location>
        <begin position="755"/>
        <end position="765"/>
    </location>
</feature>
<dbReference type="Proteomes" id="UP000594800">
    <property type="component" value="Chromosome"/>
</dbReference>
<evidence type="ECO:0000256" key="2">
    <source>
        <dbReference type="SAM" id="MobiDB-lite"/>
    </source>
</evidence>
<feature type="transmembrane region" description="Helical" evidence="3">
    <location>
        <begin position="34"/>
        <end position="54"/>
    </location>
</feature>
<feature type="compositionally biased region" description="Basic and acidic residues" evidence="2">
    <location>
        <begin position="722"/>
        <end position="745"/>
    </location>
</feature>
<keyword evidence="3" id="KW-0812">Transmembrane</keyword>
<dbReference type="RefSeq" id="WP_196104242.1">
    <property type="nucleotide sequence ID" value="NZ_CP064942.1"/>
</dbReference>
<evidence type="ECO:0000256" key="1">
    <source>
        <dbReference type="SAM" id="Coils"/>
    </source>
</evidence>
<gene>
    <name evidence="4" type="ORF">I0K15_04655</name>
</gene>
<feature type="region of interest" description="Disordered" evidence="2">
    <location>
        <begin position="612"/>
        <end position="632"/>
    </location>
</feature>
<protein>
    <submittedName>
        <fullName evidence="4">TIGR02302 family protein</fullName>
    </submittedName>
</protein>
<feature type="compositionally biased region" description="Gly residues" evidence="2">
    <location>
        <begin position="614"/>
        <end position="630"/>
    </location>
</feature>
<feature type="compositionally biased region" description="Gly residues" evidence="2">
    <location>
        <begin position="682"/>
        <end position="693"/>
    </location>
</feature>
<feature type="coiled-coil region" evidence="1">
    <location>
        <begin position="500"/>
        <end position="610"/>
    </location>
</feature>
<evidence type="ECO:0000313" key="5">
    <source>
        <dbReference type="Proteomes" id="UP000594800"/>
    </source>
</evidence>
<evidence type="ECO:0000256" key="3">
    <source>
        <dbReference type="SAM" id="Phobius"/>
    </source>
</evidence>
<keyword evidence="3" id="KW-1133">Transmembrane helix</keyword>
<feature type="transmembrane region" description="Helical" evidence="3">
    <location>
        <begin position="60"/>
        <end position="81"/>
    </location>
</feature>
<evidence type="ECO:0000313" key="4">
    <source>
        <dbReference type="EMBL" id="QPH55043.1"/>
    </source>
</evidence>
<feature type="compositionally biased region" description="Low complexity" evidence="2">
    <location>
        <begin position="669"/>
        <end position="681"/>
    </location>
</feature>
<organism evidence="4 5">
    <name type="scientific">Pontivivens ytuae</name>
    <dbReference type="NCBI Taxonomy" id="2789856"/>
    <lineage>
        <taxon>Bacteria</taxon>
        <taxon>Pseudomonadati</taxon>
        <taxon>Pseudomonadota</taxon>
        <taxon>Alphaproteobacteria</taxon>
        <taxon>Rhodobacterales</taxon>
        <taxon>Paracoccaceae</taxon>
        <taxon>Pontivivens</taxon>
    </lineage>
</organism>
<dbReference type="EMBL" id="CP064942">
    <property type="protein sequence ID" value="QPH55043.1"/>
    <property type="molecule type" value="Genomic_DNA"/>
</dbReference>
<dbReference type="Pfam" id="PF13779">
    <property type="entry name" value="DUF4175"/>
    <property type="match status" value="1"/>
</dbReference>
<feature type="region of interest" description="Disordered" evidence="2">
    <location>
        <begin position="658"/>
        <end position="839"/>
    </location>
</feature>